<keyword evidence="1" id="KW-0175">Coiled coil</keyword>
<proteinExistence type="predicted"/>
<dbReference type="Pfam" id="PF23857">
    <property type="entry name" value="Phage_TAC_19"/>
    <property type="match status" value="1"/>
</dbReference>
<reference evidence="3" key="2">
    <citation type="journal article" date="2011" name="J. Biotechnol.">
        <title>Genome sequence of B. amyloliquefaciens type strain DSM7(T) reveals differences to plant-associated B. amyloliquefaciens FZB42.</title>
        <authorList>
            <person name="Ruckert C."/>
            <person name="Blom J."/>
            <person name="Chen X."/>
            <person name="Reva O."/>
            <person name="Borriss R."/>
        </authorList>
    </citation>
    <scope>NUCLEOTIDE SEQUENCE [LARGE SCALE GENOMIC DNA]</scope>
    <source>
        <strain evidence="3">DSM 7</strain>
    </source>
</reference>
<dbReference type="InterPro" id="IPR057006">
    <property type="entry name" value="Phage_TAC_19"/>
</dbReference>
<feature type="coiled-coil region" evidence="1">
    <location>
        <begin position="83"/>
        <end position="110"/>
    </location>
</feature>
<reference evidence="2 3" key="1">
    <citation type="journal article" date="2011" name="Int. J. Syst. Evol. Microbiol.">
        <title>Relationship of Bacillus amyloliquefaciens clades associated with strains DSM 7T and FZB42T: a proposal for Bacillus amyloliquefaciens subsp. amyloliquefaciens subsp. nov. and Bacillus amyloliquefaciens subsp. plantarum subsp. nov. based on complete genome sequence comparisons.</title>
        <authorList>
            <person name="Borriss R."/>
            <person name="Chen X.H."/>
            <person name="Rueckert C."/>
            <person name="Blom J."/>
            <person name="Becker A."/>
            <person name="Baumgarth B."/>
            <person name="Fan B."/>
            <person name="Pukall R."/>
            <person name="Schumann P."/>
            <person name="Sproer C."/>
            <person name="Junge H."/>
            <person name="Vater J."/>
            <person name="Puhler A."/>
            <person name="Klenk H.P."/>
        </authorList>
    </citation>
    <scope>NUCLEOTIDE SEQUENCE [LARGE SCALE GENOMIC DNA]</scope>
    <source>
        <strain evidence="3">DSM 7</strain>
    </source>
</reference>
<dbReference type="EMBL" id="FN597644">
    <property type="protein sequence ID" value="CBI44025.1"/>
    <property type="molecule type" value="Genomic_DNA"/>
</dbReference>
<evidence type="ECO:0000313" key="3">
    <source>
        <dbReference type="Proteomes" id="UP000006562"/>
    </source>
</evidence>
<dbReference type="AlphaFoldDB" id="A0A9P1JJB3"/>
<evidence type="ECO:0000313" key="2">
    <source>
        <dbReference type="EMBL" id="CBI44025.1"/>
    </source>
</evidence>
<evidence type="ECO:0008006" key="4">
    <source>
        <dbReference type="Google" id="ProtNLM"/>
    </source>
</evidence>
<name>A0A9P1JJB3_BACAS</name>
<evidence type="ECO:0000256" key="1">
    <source>
        <dbReference type="SAM" id="Coils"/>
    </source>
</evidence>
<keyword evidence="3" id="KW-1185">Reference proteome</keyword>
<organism evidence="2 3">
    <name type="scientific">Bacillus amyloliquefaciens (strain ATCC 23350 / DSM 7 / BCRC 11601 / CCUG 28519 / NBRC 15535 / NRRL B-14393 / F)</name>
    <dbReference type="NCBI Taxonomy" id="692420"/>
    <lineage>
        <taxon>Bacteria</taxon>
        <taxon>Bacillati</taxon>
        <taxon>Bacillota</taxon>
        <taxon>Bacilli</taxon>
        <taxon>Bacillales</taxon>
        <taxon>Bacillaceae</taxon>
        <taxon>Bacillus</taxon>
        <taxon>Bacillus amyloliquefaciens group</taxon>
    </lineage>
</organism>
<dbReference type="Proteomes" id="UP000006562">
    <property type="component" value="Chromosome"/>
</dbReference>
<dbReference type="KEGG" id="bao:BAMF_2899"/>
<accession>A0A9P1JJB3</accession>
<dbReference type="RefSeq" id="WP_013353326.1">
    <property type="nucleotide sequence ID" value="NC_014551.1"/>
</dbReference>
<protein>
    <recommendedName>
        <fullName evidence="4">Phage protein</fullName>
    </recommendedName>
</protein>
<sequence length="116" mass="13071">MARITLKDYSQAKVNEVGEIIEVPEKTYVVGIVTARKLRRALEISSHVEEMTNLEANDEMIDYIVEVFENQFTADDVLDGVASDELDEVIQNVMDQITGAEKKKKQLKEKALKAQG</sequence>
<dbReference type="NCBIfam" id="NF047360">
    <property type="entry name" value="tail_chap_PVL"/>
    <property type="match status" value="1"/>
</dbReference>
<gene>
    <name evidence="2" type="ordered locus">BAMF_2899</name>
</gene>